<dbReference type="InterPro" id="IPR011990">
    <property type="entry name" value="TPR-like_helical_dom_sf"/>
</dbReference>
<organism evidence="1 2">
    <name type="scientific">Paenibacillus sabuli</name>
    <dbReference type="NCBI Taxonomy" id="2772509"/>
    <lineage>
        <taxon>Bacteria</taxon>
        <taxon>Bacillati</taxon>
        <taxon>Bacillota</taxon>
        <taxon>Bacilli</taxon>
        <taxon>Bacillales</taxon>
        <taxon>Paenibacillaceae</taxon>
        <taxon>Paenibacillus</taxon>
    </lineage>
</organism>
<gene>
    <name evidence="1" type="ORF">IDH44_17670</name>
</gene>
<evidence type="ECO:0000313" key="2">
    <source>
        <dbReference type="Proteomes" id="UP000621560"/>
    </source>
</evidence>
<reference evidence="1" key="1">
    <citation type="submission" date="2020-09" db="EMBL/GenBank/DDBJ databases">
        <title>A novel bacterium of genus Paenibacillus, isolated from South China Sea.</title>
        <authorList>
            <person name="Huang H."/>
            <person name="Mo K."/>
            <person name="Hu Y."/>
        </authorList>
    </citation>
    <scope>NUCLEOTIDE SEQUENCE</scope>
    <source>
        <strain evidence="1">IB182496</strain>
    </source>
</reference>
<evidence type="ECO:0000313" key="1">
    <source>
        <dbReference type="EMBL" id="MBD2847030.1"/>
    </source>
</evidence>
<comment type="caution">
    <text evidence="1">The sequence shown here is derived from an EMBL/GenBank/DDBJ whole genome shotgun (WGS) entry which is preliminary data.</text>
</comment>
<dbReference type="RefSeq" id="WP_190919989.1">
    <property type="nucleotide sequence ID" value="NZ_JACXIZ010000031.1"/>
</dbReference>
<accession>A0A927BWQ1</accession>
<dbReference type="Pfam" id="PF14559">
    <property type="entry name" value="TPR_19"/>
    <property type="match status" value="1"/>
</dbReference>
<dbReference type="AlphaFoldDB" id="A0A927BWQ1"/>
<name>A0A927BWQ1_9BACL</name>
<sequence length="155" mass="17397">METMQEYVDLLLAGGQFEDAIGHLEEMLELNPNDNQGMRYTLLNVYMATDRLAETEQLIADYNDDITAAFAYSGAWLEYLKNGPTSTFKMKFRAAKNTNAHVPDYLVSRKPLPQDLPEVIGFGDENEAIAYVASTGPLWVKIAPALEWLTSNEEV</sequence>
<dbReference type="Gene3D" id="1.25.40.10">
    <property type="entry name" value="Tetratricopeptide repeat domain"/>
    <property type="match status" value="1"/>
</dbReference>
<keyword evidence="2" id="KW-1185">Reference proteome</keyword>
<dbReference type="SUPFAM" id="SSF48452">
    <property type="entry name" value="TPR-like"/>
    <property type="match status" value="1"/>
</dbReference>
<dbReference type="Proteomes" id="UP000621560">
    <property type="component" value="Unassembled WGS sequence"/>
</dbReference>
<dbReference type="EMBL" id="JACXIZ010000031">
    <property type="protein sequence ID" value="MBD2847030.1"/>
    <property type="molecule type" value="Genomic_DNA"/>
</dbReference>
<protein>
    <submittedName>
        <fullName evidence="1">Tetratricopeptide repeat protein</fullName>
    </submittedName>
</protein>
<proteinExistence type="predicted"/>